<dbReference type="Proteomes" id="UP000294134">
    <property type="component" value="Segment"/>
</dbReference>
<sequence length="166" mass="19717">MNKEIAIRHGIQVLFFACWDASIKQQDYHQRLHAMFILAEAEYPDVMKELREENSWSQWNQQRNDPERYFPQQIADDVVLHSFTHVFLREMVFYGKGDWHLEVEGNVSKIDGKINRVYYRYANILTEEVKNIGSQTFHVLGNLPLEIRKHLNYLAEGNNPFEVDCE</sequence>
<protein>
    <submittedName>
        <fullName evidence="1">Uncharacterized protein</fullName>
    </submittedName>
</protein>
<evidence type="ECO:0000313" key="1">
    <source>
        <dbReference type="EMBL" id="QBJ02668.1"/>
    </source>
</evidence>
<reference evidence="1 2" key="1">
    <citation type="submission" date="2019-02" db="EMBL/GenBank/DDBJ databases">
        <authorList>
            <person name="Frampton R.A."/>
            <person name="Wojtus J.K."/>
            <person name="Fineran P.C."/>
            <person name="Hendrickson H.L."/>
        </authorList>
    </citation>
    <scope>NUCLEOTIDE SEQUENCE [LARGE SCALE GENOMIC DNA]</scope>
</reference>
<organism evidence="1 2">
    <name type="scientific">Pseudomonas phage Psa21</name>
    <dbReference type="NCBI Taxonomy" id="2530023"/>
    <lineage>
        <taxon>Viruses</taxon>
        <taxon>Duplodnaviria</taxon>
        <taxon>Heunggongvirae</taxon>
        <taxon>Uroviricota</taxon>
        <taxon>Caudoviricetes</taxon>
        <taxon>Chimalliviridae</taxon>
        <taxon>Tepukevirus</taxon>
        <taxon>Tepukevirus Psa21</taxon>
    </lineage>
</organism>
<evidence type="ECO:0000313" key="2">
    <source>
        <dbReference type="Proteomes" id="UP000294134"/>
    </source>
</evidence>
<proteinExistence type="predicted"/>
<dbReference type="EMBL" id="MK552327">
    <property type="protein sequence ID" value="QBJ02668.1"/>
    <property type="molecule type" value="Genomic_DNA"/>
</dbReference>
<accession>A0A481W4T9</accession>
<gene>
    <name evidence="1" type="ORF">PSA21_141</name>
</gene>
<name>A0A481W4T9_9CAUD</name>
<keyword evidence="2" id="KW-1185">Reference proteome</keyword>